<gene>
    <name evidence="1" type="ORF">Nepgr_007531</name>
</gene>
<dbReference type="GO" id="GO:0005975">
    <property type="term" value="P:carbohydrate metabolic process"/>
    <property type="evidence" value="ECO:0007669"/>
    <property type="project" value="TreeGrafter"/>
</dbReference>
<evidence type="ECO:0000313" key="2">
    <source>
        <dbReference type="Proteomes" id="UP001279734"/>
    </source>
</evidence>
<evidence type="ECO:0000313" key="1">
    <source>
        <dbReference type="EMBL" id="GMH05691.1"/>
    </source>
</evidence>
<dbReference type="AlphaFoldDB" id="A0AAD3S7V2"/>
<dbReference type="GO" id="GO:0003844">
    <property type="term" value="F:1,4-alpha-glucan branching enzyme activity"/>
    <property type="evidence" value="ECO:0007669"/>
    <property type="project" value="TreeGrafter"/>
</dbReference>
<sequence>MDCHNPGQGLMPVSFKVRVVLLDGDDSVTKEILDVNLSNRSGNPEDFKSLTDKSHSLGLRVLRDVIHSHTNNNITDGLNGFDVGHPSLIRWCSWMPALSSLNIMFRVIAMFAEKADSPLKLQFESNDANSKTIGSISPLEMSTILWACWMMSRSSRILKPFEEKENVCLPDVNHLVLSAAVSCVEIGSDFDVWNSNVLGLDVELRAGKIVMWVLRTVTASSSAAGMAPVKTCESHLLTSGRAWAVSLSQRSNFSKEILKISFHCNVNMAEVDLLYGSSLHGKGLNRFWSSIDGYHEQASQDSHFHTGDRGYHKLWDSRLFNYANWEVLRFLLSNLRWGLEEKQQPARSGTGVVVAIKKLNQESLQGFEEWQSE</sequence>
<dbReference type="Gene3D" id="3.20.20.80">
    <property type="entry name" value="Glycosidases"/>
    <property type="match status" value="2"/>
</dbReference>
<feature type="non-terminal residue" evidence="1">
    <location>
        <position position="373"/>
    </location>
</feature>
<dbReference type="InterPro" id="IPR017853">
    <property type="entry name" value="GH"/>
</dbReference>
<proteinExistence type="predicted"/>
<dbReference type="PANTHER" id="PTHR43651">
    <property type="entry name" value="1,4-ALPHA-GLUCAN-BRANCHING ENZYME"/>
    <property type="match status" value="1"/>
</dbReference>
<dbReference type="GO" id="GO:0005737">
    <property type="term" value="C:cytoplasm"/>
    <property type="evidence" value="ECO:0007669"/>
    <property type="project" value="TreeGrafter"/>
</dbReference>
<organism evidence="1 2">
    <name type="scientific">Nepenthes gracilis</name>
    <name type="common">Slender pitcher plant</name>
    <dbReference type="NCBI Taxonomy" id="150966"/>
    <lineage>
        <taxon>Eukaryota</taxon>
        <taxon>Viridiplantae</taxon>
        <taxon>Streptophyta</taxon>
        <taxon>Embryophyta</taxon>
        <taxon>Tracheophyta</taxon>
        <taxon>Spermatophyta</taxon>
        <taxon>Magnoliopsida</taxon>
        <taxon>eudicotyledons</taxon>
        <taxon>Gunneridae</taxon>
        <taxon>Pentapetalae</taxon>
        <taxon>Caryophyllales</taxon>
        <taxon>Nepenthaceae</taxon>
        <taxon>Nepenthes</taxon>
    </lineage>
</organism>
<dbReference type="SUPFAM" id="SSF51445">
    <property type="entry name" value="(Trans)glycosidases"/>
    <property type="match status" value="1"/>
</dbReference>
<comment type="caution">
    <text evidence="1">The sequence shown here is derived from an EMBL/GenBank/DDBJ whole genome shotgun (WGS) entry which is preliminary data.</text>
</comment>
<keyword evidence="2" id="KW-1185">Reference proteome</keyword>
<name>A0AAD3S7V2_NEPGR</name>
<dbReference type="PANTHER" id="PTHR43651:SF2">
    <property type="entry name" value="1,4-ALPHA-GLUCAN-BRANCHING ENZYME, CHLOROPLASTIC_AMYLOPLASTIC"/>
    <property type="match status" value="1"/>
</dbReference>
<accession>A0AAD3S7V2</accession>
<dbReference type="EMBL" id="BSYO01000006">
    <property type="protein sequence ID" value="GMH05691.1"/>
    <property type="molecule type" value="Genomic_DNA"/>
</dbReference>
<reference evidence="1" key="1">
    <citation type="submission" date="2023-05" db="EMBL/GenBank/DDBJ databases">
        <title>Nepenthes gracilis genome sequencing.</title>
        <authorList>
            <person name="Fukushima K."/>
        </authorList>
    </citation>
    <scope>NUCLEOTIDE SEQUENCE</scope>
    <source>
        <strain evidence="1">SING2019-196</strain>
    </source>
</reference>
<dbReference type="Proteomes" id="UP001279734">
    <property type="component" value="Unassembled WGS sequence"/>
</dbReference>
<protein>
    <submittedName>
        <fullName evidence="1">Uncharacterized protein</fullName>
    </submittedName>
</protein>